<proteinExistence type="predicted"/>
<reference evidence="2 3" key="1">
    <citation type="journal article" date="2000" name="Virology">
        <title>Complete genomic sequence of the Amsacta moorei entomopoxvirus: analysis and comparison with other poxviruses.</title>
        <authorList>
            <person name="Bawden A.L."/>
            <person name="Glassberg K.J."/>
            <person name="Diggans J."/>
            <person name="Shaw R."/>
            <person name="Farmerie W."/>
            <person name="Moyer R.W."/>
        </authorList>
    </citation>
    <scope>NUCLEOTIDE SEQUENCE [LARGE SCALE GENOMIC DNA]</scope>
</reference>
<keyword evidence="3" id="KW-1185">Reference proteome</keyword>
<dbReference type="KEGG" id="vg:1494829"/>
<dbReference type="Proteomes" id="UP000000872">
    <property type="component" value="Segment"/>
</dbReference>
<dbReference type="GeneID" id="1494829"/>
<name>Q9EMG7_AMEPV</name>
<organism evidence="2 3">
    <name type="scientific">Amsacta moorei entomopoxvirus</name>
    <name type="common">AmEPV</name>
    <dbReference type="NCBI Taxonomy" id="28321"/>
    <lineage>
        <taxon>Viruses</taxon>
        <taxon>Varidnaviria</taxon>
        <taxon>Bamfordvirae</taxon>
        <taxon>Nucleocytoviricota</taxon>
        <taxon>Pokkesviricetes</taxon>
        <taxon>Chitovirales</taxon>
        <taxon>Poxviridae</taxon>
        <taxon>Entomopoxvirinae</taxon>
        <taxon>Betaentomopoxvirus</taxon>
    </lineage>
</organism>
<organismHost>
    <name type="scientific">Amsacta</name>
    <dbReference type="NCBI Taxonomy" id="340055"/>
</organismHost>
<keyword evidence="1" id="KW-1133">Transmembrane helix</keyword>
<evidence type="ECO:0000313" key="2">
    <source>
        <dbReference type="EMBL" id="AAG02945.1"/>
    </source>
</evidence>
<keyword evidence="1" id="KW-0472">Membrane</keyword>
<gene>
    <name evidence="2" type="primary">AMV239</name>
</gene>
<feature type="transmembrane region" description="Helical" evidence="1">
    <location>
        <begin position="47"/>
        <end position="70"/>
    </location>
</feature>
<dbReference type="EMBL" id="AF250284">
    <property type="protein sequence ID" value="AAG02945.1"/>
    <property type="molecule type" value="Genomic_DNA"/>
</dbReference>
<evidence type="ECO:0000256" key="1">
    <source>
        <dbReference type="SAM" id="Phobius"/>
    </source>
</evidence>
<keyword evidence="1" id="KW-0812">Transmembrane</keyword>
<sequence length="92" mass="10722">MFLYNNILLFINDILLVLYPIKSFLLIKLIVLSLNKKSDFLIIYSKYSISILEAIFLIILEVFIILLYVFKSIFFDKISELSKVNIAIVISV</sequence>
<feature type="transmembrane region" description="Helical" evidence="1">
    <location>
        <begin position="7"/>
        <end position="27"/>
    </location>
</feature>
<dbReference type="RefSeq" id="NP_065021.1">
    <property type="nucleotide sequence ID" value="NC_002520.1"/>
</dbReference>
<evidence type="ECO:0000313" key="3">
    <source>
        <dbReference type="Proteomes" id="UP000000872"/>
    </source>
</evidence>
<protein>
    <submittedName>
        <fullName evidence="2">AMV239</fullName>
    </submittedName>
</protein>
<accession>Q9EMG7</accession>